<keyword evidence="1" id="KW-0408">Iron</keyword>
<dbReference type="GO" id="GO:0051537">
    <property type="term" value="F:2 iron, 2 sulfur cluster binding"/>
    <property type="evidence" value="ECO:0007669"/>
    <property type="project" value="UniProtKB-KW"/>
</dbReference>
<evidence type="ECO:0000313" key="4">
    <source>
        <dbReference type="EMBL" id="ROT66898.1"/>
    </source>
</evidence>
<dbReference type="InterPro" id="IPR036010">
    <property type="entry name" value="2Fe-2S_ferredoxin-like_sf"/>
</dbReference>
<gene>
    <name evidence="4" type="ORF">C7M84_015090</name>
</gene>
<dbReference type="PROSITE" id="PS00197">
    <property type="entry name" value="2FE2S_FER_1"/>
    <property type="match status" value="1"/>
</dbReference>
<dbReference type="OrthoDB" id="8300278at2759"/>
<dbReference type="InterPro" id="IPR001041">
    <property type="entry name" value="2Fe-2S_ferredoxin-type"/>
</dbReference>
<evidence type="ECO:0000259" key="3">
    <source>
        <dbReference type="Pfam" id="PF00111"/>
    </source>
</evidence>
<dbReference type="STRING" id="6689.A0A3R7NUB2"/>
<keyword evidence="5" id="KW-1185">Reference proteome</keyword>
<comment type="caution">
    <text evidence="4">The sequence shown here is derived from an EMBL/GenBank/DDBJ whole genome shotgun (WGS) entry which is preliminary data.</text>
</comment>
<organism evidence="4 5">
    <name type="scientific">Penaeus vannamei</name>
    <name type="common">Whiteleg shrimp</name>
    <name type="synonym">Litopenaeus vannamei</name>
    <dbReference type="NCBI Taxonomy" id="6689"/>
    <lineage>
        <taxon>Eukaryota</taxon>
        <taxon>Metazoa</taxon>
        <taxon>Ecdysozoa</taxon>
        <taxon>Arthropoda</taxon>
        <taxon>Crustacea</taxon>
        <taxon>Multicrustacea</taxon>
        <taxon>Malacostraca</taxon>
        <taxon>Eumalacostraca</taxon>
        <taxon>Eucarida</taxon>
        <taxon>Decapoda</taxon>
        <taxon>Dendrobranchiata</taxon>
        <taxon>Penaeoidea</taxon>
        <taxon>Penaeidae</taxon>
        <taxon>Penaeus</taxon>
    </lineage>
</organism>
<proteinExistence type="predicted"/>
<dbReference type="Pfam" id="PF00111">
    <property type="entry name" value="Fer2"/>
    <property type="match status" value="1"/>
</dbReference>
<dbReference type="EMBL" id="QCYY01002879">
    <property type="protein sequence ID" value="ROT66898.1"/>
    <property type="molecule type" value="Genomic_DNA"/>
</dbReference>
<dbReference type="Gene3D" id="3.10.20.30">
    <property type="match status" value="1"/>
</dbReference>
<evidence type="ECO:0000256" key="1">
    <source>
        <dbReference type="ARBA" id="ARBA00022714"/>
    </source>
</evidence>
<keyword evidence="1" id="KW-0001">2Fe-2S</keyword>
<dbReference type="InterPro" id="IPR012675">
    <property type="entry name" value="Beta-grasp_dom_sf"/>
</dbReference>
<dbReference type="InterPro" id="IPR006058">
    <property type="entry name" value="2Fe2S_fd_BS"/>
</dbReference>
<reference evidence="4 5" key="1">
    <citation type="submission" date="2018-04" db="EMBL/GenBank/DDBJ databases">
        <authorList>
            <person name="Zhang X."/>
            <person name="Yuan J."/>
            <person name="Li F."/>
            <person name="Xiang J."/>
        </authorList>
    </citation>
    <scope>NUCLEOTIDE SEQUENCE [LARGE SCALE GENOMIC DNA]</scope>
    <source>
        <tissue evidence="4">Muscle</tissue>
    </source>
</reference>
<dbReference type="Proteomes" id="UP000283509">
    <property type="component" value="Unassembled WGS sequence"/>
</dbReference>
<evidence type="ECO:0000256" key="2">
    <source>
        <dbReference type="ARBA" id="ARBA00023014"/>
    </source>
</evidence>
<reference evidence="4 5" key="2">
    <citation type="submission" date="2019-01" db="EMBL/GenBank/DDBJ databases">
        <title>The decoding of complex shrimp genome reveals the adaptation for benthos swimmer, frequently molting mechanism and breeding impact on genome.</title>
        <authorList>
            <person name="Sun Y."/>
            <person name="Gao Y."/>
            <person name="Yu Y."/>
        </authorList>
    </citation>
    <scope>NUCLEOTIDE SEQUENCE [LARGE SCALE GENOMIC DNA]</scope>
    <source>
        <tissue evidence="4">Muscle</tissue>
    </source>
</reference>
<dbReference type="SUPFAM" id="SSF54292">
    <property type="entry name" value="2Fe-2S ferredoxin-like"/>
    <property type="match status" value="1"/>
</dbReference>
<protein>
    <submittedName>
        <fullName evidence="4">Indole-3-acetaldehyde oxidase-like</fullName>
    </submittedName>
</protein>
<dbReference type="AlphaFoldDB" id="A0A3R7NUB2"/>
<feature type="domain" description="2Fe-2S ferredoxin-type" evidence="3">
    <location>
        <begin position="30"/>
        <end position="73"/>
    </location>
</feature>
<accession>A0A3R7NUB2</accession>
<keyword evidence="2" id="KW-0411">Iron-sulfur</keyword>
<keyword evidence="1" id="KW-0479">Metal-binding</keyword>
<sequence length="108" mass="11319">MAPQEHGPSGSLPNDGPGVTFTINDIGFTVGADIPPWTRLVDFLRERVKLPGTKALCREGGCGVCTVVVTVPDPETAGRTKTYSVQSVSGIELKPKADSGVGGREFGY</sequence>
<name>A0A3R7NUB2_PENVA</name>
<evidence type="ECO:0000313" key="5">
    <source>
        <dbReference type="Proteomes" id="UP000283509"/>
    </source>
</evidence>